<dbReference type="AlphaFoldDB" id="A0AAE0YLC4"/>
<keyword evidence="3" id="KW-1185">Reference proteome</keyword>
<evidence type="ECO:0000313" key="2">
    <source>
        <dbReference type="EMBL" id="KAK3750212.1"/>
    </source>
</evidence>
<gene>
    <name evidence="2" type="ORF">RRG08_004435</name>
</gene>
<proteinExistence type="predicted"/>
<comment type="caution">
    <text evidence="2">The sequence shown here is derived from an EMBL/GenBank/DDBJ whole genome shotgun (WGS) entry which is preliminary data.</text>
</comment>
<accession>A0AAE0YLC4</accession>
<protein>
    <submittedName>
        <fullName evidence="2">Uncharacterized protein</fullName>
    </submittedName>
</protein>
<sequence>MAGIFEDIQMDDLGQNNDNIDDDIDDNIDDDIDDEIDIDDDDEIDYEIYQTDYAAAGDSAETSFTNPDAVKKASDAEGLNLRQKILASAVDSYYDALGIEPSLGRDINRFVLRRLRGTRIFRLRLKGNTQVNIVNTRTGKPNSLDYVAKQGGVNVVREGLGLSDWNPGDKKQKLSPASNAEINSGEQQMSDAASTLETAPLEDSGQAADEAAKVAEKLLAVFVREGYTPRDILDNEYLRREDPPPGA</sequence>
<feature type="compositionally biased region" description="Polar residues" evidence="1">
    <location>
        <begin position="175"/>
        <end position="197"/>
    </location>
</feature>
<feature type="region of interest" description="Disordered" evidence="1">
    <location>
        <begin position="165"/>
        <end position="209"/>
    </location>
</feature>
<organism evidence="2 3">
    <name type="scientific">Elysia crispata</name>
    <name type="common">lettuce slug</name>
    <dbReference type="NCBI Taxonomy" id="231223"/>
    <lineage>
        <taxon>Eukaryota</taxon>
        <taxon>Metazoa</taxon>
        <taxon>Spiralia</taxon>
        <taxon>Lophotrochozoa</taxon>
        <taxon>Mollusca</taxon>
        <taxon>Gastropoda</taxon>
        <taxon>Heterobranchia</taxon>
        <taxon>Euthyneura</taxon>
        <taxon>Panpulmonata</taxon>
        <taxon>Sacoglossa</taxon>
        <taxon>Placobranchoidea</taxon>
        <taxon>Plakobranchidae</taxon>
        <taxon>Elysia</taxon>
    </lineage>
</organism>
<dbReference type="EMBL" id="JAWDGP010005895">
    <property type="protein sequence ID" value="KAK3750212.1"/>
    <property type="molecule type" value="Genomic_DNA"/>
</dbReference>
<dbReference type="Proteomes" id="UP001283361">
    <property type="component" value="Unassembled WGS sequence"/>
</dbReference>
<evidence type="ECO:0000313" key="3">
    <source>
        <dbReference type="Proteomes" id="UP001283361"/>
    </source>
</evidence>
<name>A0AAE0YLC4_9GAST</name>
<reference evidence="2" key="1">
    <citation type="journal article" date="2023" name="G3 (Bethesda)">
        <title>A reference genome for the long-term kleptoplast-retaining sea slug Elysia crispata morphotype clarki.</title>
        <authorList>
            <person name="Eastman K.E."/>
            <person name="Pendleton A.L."/>
            <person name="Shaikh M.A."/>
            <person name="Suttiyut T."/>
            <person name="Ogas R."/>
            <person name="Tomko P."/>
            <person name="Gavelis G."/>
            <person name="Widhalm J.R."/>
            <person name="Wisecaver J.H."/>
        </authorList>
    </citation>
    <scope>NUCLEOTIDE SEQUENCE</scope>
    <source>
        <strain evidence="2">ECLA1</strain>
    </source>
</reference>
<evidence type="ECO:0000256" key="1">
    <source>
        <dbReference type="SAM" id="MobiDB-lite"/>
    </source>
</evidence>